<dbReference type="AlphaFoldDB" id="A0A6M3JIC2"/>
<reference evidence="1" key="1">
    <citation type="submission" date="2020-03" db="EMBL/GenBank/DDBJ databases">
        <title>The deep terrestrial virosphere.</title>
        <authorList>
            <person name="Holmfeldt K."/>
            <person name="Nilsson E."/>
            <person name="Simone D."/>
            <person name="Lopez-Fernandez M."/>
            <person name="Wu X."/>
            <person name="de Brujin I."/>
            <person name="Lundin D."/>
            <person name="Andersson A."/>
            <person name="Bertilsson S."/>
            <person name="Dopson M."/>
        </authorList>
    </citation>
    <scope>NUCLEOTIDE SEQUENCE</scope>
    <source>
        <strain evidence="1">MM415A05690</strain>
    </source>
</reference>
<gene>
    <name evidence="1" type="ORF">MM415A05690_0008</name>
</gene>
<protein>
    <submittedName>
        <fullName evidence="1">Uncharacterized protein</fullName>
    </submittedName>
</protein>
<organism evidence="1">
    <name type="scientific">viral metagenome</name>
    <dbReference type="NCBI Taxonomy" id="1070528"/>
    <lineage>
        <taxon>unclassified sequences</taxon>
        <taxon>metagenomes</taxon>
        <taxon>organismal metagenomes</taxon>
    </lineage>
</organism>
<name>A0A6M3JIC2_9ZZZZ</name>
<dbReference type="EMBL" id="MT141650">
    <property type="protein sequence ID" value="QJA68801.1"/>
    <property type="molecule type" value="Genomic_DNA"/>
</dbReference>
<evidence type="ECO:0000313" key="1">
    <source>
        <dbReference type="EMBL" id="QJA68801.1"/>
    </source>
</evidence>
<proteinExistence type="predicted"/>
<sequence>MPMKKGTVIRNFDNYLLKQGYRRLDPAWRDRLREAYWAGYELGLSKETAFEPNGEKGD</sequence>
<accession>A0A6M3JIC2</accession>